<feature type="transmembrane region" description="Helical" evidence="9">
    <location>
        <begin position="377"/>
        <end position="398"/>
    </location>
</feature>
<feature type="transmembrane region" description="Helical" evidence="9">
    <location>
        <begin position="339"/>
        <end position="357"/>
    </location>
</feature>
<evidence type="ECO:0000256" key="2">
    <source>
        <dbReference type="ARBA" id="ARBA00022475"/>
    </source>
</evidence>
<evidence type="ECO:0000256" key="9">
    <source>
        <dbReference type="SAM" id="Phobius"/>
    </source>
</evidence>
<comment type="subcellular location">
    <subcellularLocation>
        <location evidence="1">Cell membrane</location>
        <topology evidence="1">Multi-pass membrane protein</topology>
    </subcellularLocation>
</comment>
<dbReference type="InterPro" id="IPR018584">
    <property type="entry name" value="GT87"/>
</dbReference>
<protein>
    <submittedName>
        <fullName evidence="10">Glycosyltransferase 87 family protein</fullName>
    </submittedName>
</protein>
<feature type="transmembrane region" description="Helical" evidence="9">
    <location>
        <begin position="297"/>
        <end position="327"/>
    </location>
</feature>
<feature type="transmembrane region" description="Helical" evidence="9">
    <location>
        <begin position="77"/>
        <end position="103"/>
    </location>
</feature>
<comment type="similarity">
    <text evidence="7">Belongs to the glycosyltransferase 87 family.</text>
</comment>
<name>A0ABT6CAV9_9MICO</name>
<keyword evidence="6 9" id="KW-0472">Membrane</keyword>
<evidence type="ECO:0000256" key="6">
    <source>
        <dbReference type="ARBA" id="ARBA00023136"/>
    </source>
</evidence>
<keyword evidence="2" id="KW-1003">Cell membrane</keyword>
<gene>
    <name evidence="10" type="ORF">P4R38_17415</name>
</gene>
<keyword evidence="4 9" id="KW-0812">Transmembrane</keyword>
<keyword evidence="3" id="KW-0808">Transferase</keyword>
<comment type="caution">
    <text evidence="10">The sequence shown here is derived from an EMBL/GenBank/DDBJ whole genome shotgun (WGS) entry which is preliminary data.</text>
</comment>
<feature type="transmembrane region" description="Helical" evidence="9">
    <location>
        <begin position="266"/>
        <end position="285"/>
    </location>
</feature>
<keyword evidence="5 9" id="KW-1133">Transmembrane helix</keyword>
<feature type="transmembrane region" description="Helical" evidence="9">
    <location>
        <begin position="204"/>
        <end position="223"/>
    </location>
</feature>
<dbReference type="EMBL" id="JAROAV010000046">
    <property type="protein sequence ID" value="MDF8266030.1"/>
    <property type="molecule type" value="Genomic_DNA"/>
</dbReference>
<proteinExistence type="inferred from homology"/>
<evidence type="ECO:0000256" key="8">
    <source>
        <dbReference type="SAM" id="MobiDB-lite"/>
    </source>
</evidence>
<sequence length="427" mass="46644">MRDGRRLTRSQWAVALAITVVGALPLARAYLIAQQPKSWQIDVQVYRDAGVSLLQGRPVYEWLTQAPQYLPFTYPPFAAILAIPLALLPFGVVGWLWSVLQLLADLLIVRYAGRALLARSGRRAGWLLGLLTVAVLYLLPVSDGFRFGQVNAFLVLGCLLDLMRPRLRWLDRVPQGVLVGVATAIKLTPGVFIVHFLVSRQWRAAAVSAGTAAGVTLGSFVLLPQASFAFWGGALQDPTRLGANDGTSNQSIRGILMRLGLDGTPLSAVWLLLAAATAVLGFGLAKRAHDRGNEVAAAALVGMMAVLLSPVSWIHHFHWLVLALFALLGSDPLRHPRRIAAAVGLYVVLLLHLPWWGQWHLVSANEPFPAASSGDPFWTLLNNSYGLAALLSLLVLAWREARRRRGRQRPRPPVRQPESDALSTPRS</sequence>
<evidence type="ECO:0000256" key="1">
    <source>
        <dbReference type="ARBA" id="ARBA00004651"/>
    </source>
</evidence>
<evidence type="ECO:0000256" key="4">
    <source>
        <dbReference type="ARBA" id="ARBA00022692"/>
    </source>
</evidence>
<dbReference type="RefSeq" id="WP_277193270.1">
    <property type="nucleotide sequence ID" value="NZ_JAROAV010000046.1"/>
</dbReference>
<evidence type="ECO:0000256" key="3">
    <source>
        <dbReference type="ARBA" id="ARBA00022679"/>
    </source>
</evidence>
<evidence type="ECO:0000313" key="10">
    <source>
        <dbReference type="EMBL" id="MDF8266030.1"/>
    </source>
</evidence>
<reference evidence="10 11" key="1">
    <citation type="submission" date="2023-03" db="EMBL/GenBank/DDBJ databases">
        <title>YIM 133296 draft genome.</title>
        <authorList>
            <person name="Xiong L."/>
        </authorList>
    </citation>
    <scope>NUCLEOTIDE SEQUENCE [LARGE SCALE GENOMIC DNA]</scope>
    <source>
        <strain evidence="10 11">YIM 133296</strain>
    </source>
</reference>
<feature type="region of interest" description="Disordered" evidence="8">
    <location>
        <begin position="406"/>
        <end position="427"/>
    </location>
</feature>
<keyword evidence="11" id="KW-1185">Reference proteome</keyword>
<evidence type="ECO:0000313" key="11">
    <source>
        <dbReference type="Proteomes" id="UP001528912"/>
    </source>
</evidence>
<dbReference type="Proteomes" id="UP001528912">
    <property type="component" value="Unassembled WGS sequence"/>
</dbReference>
<evidence type="ECO:0000256" key="7">
    <source>
        <dbReference type="ARBA" id="ARBA00024033"/>
    </source>
</evidence>
<feature type="transmembrane region" description="Helical" evidence="9">
    <location>
        <begin position="176"/>
        <end position="198"/>
    </location>
</feature>
<accession>A0ABT6CAV9</accession>
<organism evidence="10 11">
    <name type="scientific">Luteipulveratus flavus</name>
    <dbReference type="NCBI Taxonomy" id="3031728"/>
    <lineage>
        <taxon>Bacteria</taxon>
        <taxon>Bacillati</taxon>
        <taxon>Actinomycetota</taxon>
        <taxon>Actinomycetes</taxon>
        <taxon>Micrococcales</taxon>
        <taxon>Dermacoccaceae</taxon>
        <taxon>Luteipulveratus</taxon>
    </lineage>
</organism>
<dbReference type="Pfam" id="PF09594">
    <property type="entry name" value="GT87"/>
    <property type="match status" value="1"/>
</dbReference>
<evidence type="ECO:0000256" key="5">
    <source>
        <dbReference type="ARBA" id="ARBA00022989"/>
    </source>
</evidence>
<feature type="transmembrane region" description="Helical" evidence="9">
    <location>
        <begin position="124"/>
        <end position="141"/>
    </location>
</feature>